<protein>
    <submittedName>
        <fullName evidence="1">Uncharacterized protein</fullName>
    </submittedName>
</protein>
<dbReference type="AlphaFoldDB" id="A0A7R9Z966"/>
<proteinExistence type="predicted"/>
<sequence>MHRPPCGNRGCPSPVRGTIVRECSLDHVAIFPPDFVESVPLAGGRINVARIFGPPRRNAKQNRLESSSASPAPSLPLPMILAALVVRGFSGRDTAAVVNVLSEEFSNVIRRGVWRLAVSVSF</sequence>
<dbReference type="EMBL" id="HBED01019912">
    <property type="protein sequence ID" value="CAD8310793.1"/>
    <property type="molecule type" value="Transcribed_RNA"/>
</dbReference>
<evidence type="ECO:0000313" key="1">
    <source>
        <dbReference type="EMBL" id="CAD8310793.1"/>
    </source>
</evidence>
<gene>
    <name evidence="1" type="ORF">TDUB1175_LOCUS9988</name>
</gene>
<organism evidence="1">
    <name type="scientific">Pseudictyota dubia</name>
    <dbReference type="NCBI Taxonomy" id="2749911"/>
    <lineage>
        <taxon>Eukaryota</taxon>
        <taxon>Sar</taxon>
        <taxon>Stramenopiles</taxon>
        <taxon>Ochrophyta</taxon>
        <taxon>Bacillariophyta</taxon>
        <taxon>Mediophyceae</taxon>
        <taxon>Biddulphiophycidae</taxon>
        <taxon>Eupodiscales</taxon>
        <taxon>Odontellaceae</taxon>
        <taxon>Pseudictyota</taxon>
    </lineage>
</organism>
<reference evidence="1" key="1">
    <citation type="submission" date="2021-01" db="EMBL/GenBank/DDBJ databases">
        <authorList>
            <person name="Corre E."/>
            <person name="Pelletier E."/>
            <person name="Niang G."/>
            <person name="Scheremetjew M."/>
            <person name="Finn R."/>
            <person name="Kale V."/>
            <person name="Holt S."/>
            <person name="Cochrane G."/>
            <person name="Meng A."/>
            <person name="Brown T."/>
            <person name="Cohen L."/>
        </authorList>
    </citation>
    <scope>NUCLEOTIDE SEQUENCE</scope>
    <source>
        <strain evidence="1">CCMP147</strain>
    </source>
</reference>
<name>A0A7R9Z966_9STRA</name>
<accession>A0A7R9Z966</accession>